<evidence type="ECO:0000256" key="6">
    <source>
        <dbReference type="ARBA" id="ARBA00023136"/>
    </source>
</evidence>
<evidence type="ECO:0000256" key="2">
    <source>
        <dbReference type="ARBA" id="ARBA00010992"/>
    </source>
</evidence>
<dbReference type="PRINTS" id="PR00171">
    <property type="entry name" value="SUGRTRNSPORT"/>
</dbReference>
<evidence type="ECO:0000259" key="11">
    <source>
        <dbReference type="PROSITE" id="PS50850"/>
    </source>
</evidence>
<keyword evidence="6 10" id="KW-0472">Membrane</keyword>
<gene>
    <name evidence="12" type="ORF">K437DRAFT_259390</name>
</gene>
<comment type="similarity">
    <text evidence="2 8">Belongs to the major facilitator superfamily. Sugar transporter (TC 2.A.1.1) family.</text>
</comment>
<evidence type="ECO:0000256" key="10">
    <source>
        <dbReference type="SAM" id="Phobius"/>
    </source>
</evidence>
<dbReference type="InParanoid" id="A0A066VIW1"/>
<dbReference type="GO" id="GO:0005351">
    <property type="term" value="F:carbohydrate:proton symporter activity"/>
    <property type="evidence" value="ECO:0007669"/>
    <property type="project" value="TreeGrafter"/>
</dbReference>
<organism evidence="12 13">
    <name type="scientific">Tilletiaria anomala (strain ATCC 24038 / CBS 436.72 / UBC 951)</name>
    <dbReference type="NCBI Taxonomy" id="1037660"/>
    <lineage>
        <taxon>Eukaryota</taxon>
        <taxon>Fungi</taxon>
        <taxon>Dikarya</taxon>
        <taxon>Basidiomycota</taxon>
        <taxon>Ustilaginomycotina</taxon>
        <taxon>Exobasidiomycetes</taxon>
        <taxon>Georgefischeriales</taxon>
        <taxon>Tilletiariaceae</taxon>
        <taxon>Tilletiaria</taxon>
    </lineage>
</organism>
<evidence type="ECO:0000256" key="3">
    <source>
        <dbReference type="ARBA" id="ARBA00022448"/>
    </source>
</evidence>
<evidence type="ECO:0000256" key="8">
    <source>
        <dbReference type="RuleBase" id="RU003346"/>
    </source>
</evidence>
<accession>A0A066VIW1</accession>
<dbReference type="PROSITE" id="PS50850">
    <property type="entry name" value="MFS"/>
    <property type="match status" value="1"/>
</dbReference>
<dbReference type="NCBIfam" id="TIGR00879">
    <property type="entry name" value="SP"/>
    <property type="match status" value="1"/>
</dbReference>
<dbReference type="HOGENOM" id="CLU_001265_30_12_1"/>
<dbReference type="AlphaFoldDB" id="A0A066VIW1"/>
<evidence type="ECO:0000256" key="7">
    <source>
        <dbReference type="ARBA" id="ARBA00049119"/>
    </source>
</evidence>
<evidence type="ECO:0000256" key="9">
    <source>
        <dbReference type="SAM" id="MobiDB-lite"/>
    </source>
</evidence>
<feature type="transmembrane region" description="Helical" evidence="10">
    <location>
        <begin position="411"/>
        <end position="435"/>
    </location>
</feature>
<dbReference type="OrthoDB" id="508119at2759"/>
<keyword evidence="4 10" id="KW-0812">Transmembrane</keyword>
<reference evidence="12 13" key="1">
    <citation type="submission" date="2014-05" db="EMBL/GenBank/DDBJ databases">
        <title>Draft genome sequence of a rare smut relative, Tilletiaria anomala UBC 951.</title>
        <authorList>
            <consortium name="DOE Joint Genome Institute"/>
            <person name="Toome M."/>
            <person name="Kuo A."/>
            <person name="Henrissat B."/>
            <person name="Lipzen A."/>
            <person name="Tritt A."/>
            <person name="Yoshinaga Y."/>
            <person name="Zane M."/>
            <person name="Barry K."/>
            <person name="Grigoriev I.V."/>
            <person name="Spatafora J.W."/>
            <person name="Aimea M.C."/>
        </authorList>
    </citation>
    <scope>NUCLEOTIDE SEQUENCE [LARGE SCALE GENOMIC DNA]</scope>
    <source>
        <strain evidence="12 13">UBC 951</strain>
    </source>
</reference>
<dbReference type="PANTHER" id="PTHR48022:SF81">
    <property type="entry name" value="MAJOR FACILITATOR SUPERFAMILY (MFS) PROFILE DOMAIN-CONTAINING PROTEIN"/>
    <property type="match status" value="1"/>
</dbReference>
<dbReference type="PROSITE" id="PS00216">
    <property type="entry name" value="SUGAR_TRANSPORT_1"/>
    <property type="match status" value="1"/>
</dbReference>
<evidence type="ECO:0000256" key="5">
    <source>
        <dbReference type="ARBA" id="ARBA00022989"/>
    </source>
</evidence>
<dbReference type="EMBL" id="JMSN01000117">
    <property type="protein sequence ID" value="KDN38525.1"/>
    <property type="molecule type" value="Genomic_DNA"/>
</dbReference>
<dbReference type="InterPro" id="IPR005828">
    <property type="entry name" value="MFS_sugar_transport-like"/>
</dbReference>
<feature type="transmembrane region" description="Helical" evidence="10">
    <location>
        <begin position="447"/>
        <end position="467"/>
    </location>
</feature>
<name>A0A066VIW1_TILAU</name>
<dbReference type="Gene3D" id="1.20.1250.20">
    <property type="entry name" value="MFS general substrate transporter like domains"/>
    <property type="match status" value="1"/>
</dbReference>
<evidence type="ECO:0000313" key="12">
    <source>
        <dbReference type="EMBL" id="KDN38525.1"/>
    </source>
</evidence>
<dbReference type="PANTHER" id="PTHR48022">
    <property type="entry name" value="PLASTIDIC GLUCOSE TRANSPORTER 4"/>
    <property type="match status" value="1"/>
</dbReference>
<feature type="region of interest" description="Disordered" evidence="9">
    <location>
        <begin position="565"/>
        <end position="612"/>
    </location>
</feature>
<feature type="transmembrane region" description="Helical" evidence="10">
    <location>
        <begin position="181"/>
        <end position="199"/>
    </location>
</feature>
<keyword evidence="5 10" id="KW-1133">Transmembrane helix</keyword>
<dbReference type="STRING" id="1037660.A0A066VIW1"/>
<comment type="caution">
    <text evidence="12">The sequence shown here is derived from an EMBL/GenBank/DDBJ whole genome shotgun (WGS) entry which is preliminary data.</text>
</comment>
<dbReference type="InterPro" id="IPR036259">
    <property type="entry name" value="MFS_trans_sf"/>
</dbReference>
<comment type="catalytic activity">
    <reaction evidence="7">
        <text>myo-inositol(out) + H(+)(out) = myo-inositol(in) + H(+)(in)</text>
        <dbReference type="Rhea" id="RHEA:60364"/>
        <dbReference type="ChEBI" id="CHEBI:15378"/>
        <dbReference type="ChEBI" id="CHEBI:17268"/>
    </reaction>
</comment>
<dbReference type="OMA" id="WRIPLTI"/>
<protein>
    <submittedName>
        <fullName evidence="12">MFS quinate transporter-like protein QutD</fullName>
    </submittedName>
</protein>
<feature type="transmembrane region" description="Helical" evidence="10">
    <location>
        <begin position="78"/>
        <end position="105"/>
    </location>
</feature>
<dbReference type="SUPFAM" id="SSF103473">
    <property type="entry name" value="MFS general substrate transporter"/>
    <property type="match status" value="1"/>
</dbReference>
<feature type="transmembrane region" description="Helical" evidence="10">
    <location>
        <begin position="117"/>
        <end position="135"/>
    </location>
</feature>
<dbReference type="InterPro" id="IPR020846">
    <property type="entry name" value="MFS_dom"/>
</dbReference>
<dbReference type="GeneID" id="25265258"/>
<dbReference type="RefSeq" id="XP_013240749.1">
    <property type="nucleotide sequence ID" value="XM_013385295.1"/>
</dbReference>
<evidence type="ECO:0000256" key="1">
    <source>
        <dbReference type="ARBA" id="ARBA00004141"/>
    </source>
</evidence>
<comment type="subcellular location">
    <subcellularLocation>
        <location evidence="1">Membrane</location>
        <topology evidence="1">Multi-pass membrane protein</topology>
    </subcellularLocation>
</comment>
<feature type="transmembrane region" description="Helical" evidence="10">
    <location>
        <begin position="147"/>
        <end position="169"/>
    </location>
</feature>
<feature type="transmembrane region" description="Helical" evidence="10">
    <location>
        <begin position="373"/>
        <end position="391"/>
    </location>
</feature>
<evidence type="ECO:0000313" key="13">
    <source>
        <dbReference type="Proteomes" id="UP000027361"/>
    </source>
</evidence>
<dbReference type="InterPro" id="IPR050360">
    <property type="entry name" value="MFS_Sugar_Transporters"/>
</dbReference>
<feature type="transmembrane region" description="Helical" evidence="10">
    <location>
        <begin position="344"/>
        <end position="366"/>
    </location>
</feature>
<dbReference type="Pfam" id="PF00083">
    <property type="entry name" value="Sugar_tr"/>
    <property type="match status" value="1"/>
</dbReference>
<feature type="transmembrane region" description="Helical" evidence="10">
    <location>
        <begin position="33"/>
        <end position="58"/>
    </location>
</feature>
<sequence>MTVTKQGVDLRNQEPSIGYLRGGIQEAREHWRIYLNAVCAAFGGLAFGWDSGLIGGVLKFDSFQRSFGLDKAQADGPIVLAALQSNIVSVLIAGCFFGAASGLFLPDLLGRKRVLHVASIIFLVGSIIQTTSALHGQTRSTALGQLYAGRAIGGFGVGLTSATCSTYIAECAPKAIRGRVGGLYQLLNVTGICLAYFINYGIQIHTRDQYDPAMWQKSFALQCIPGVLLFVGMLFQPESPRWLLTRSRRAEAESALSRLHRLPVDHPKVQGIVNEIQADLDSRPHMNKAQLFREVISDKRLFYRTVGIQMSIMTIQQWTGANSVTYYSPIIFQSLGISGTSGGLLATGVYGVVKIVTTAFFLMFAIEQIGRKWALVIGGLGQALCLIYIGAYLKVAGPSTSASATPTAGGYAAIVLVYVYVTFFGLGWSGTCWSMSAEVAPNHLRGLAVSIAAMTQWLFNFTIAYTFTRLRITTGGFGVFFIFATVTLFGVAFATFFLPEPAGLTLETMHYAFEGNIIRRSIADMSFAKRRRFREELLARVGGTADIPHDARGGGGADVEQAMRQRHLQHGQDSDNDDLARRSTSSGKMTPEEKDHASAVGGVQTATHDFSK</sequence>
<feature type="domain" description="Major facilitator superfamily (MFS) profile" evidence="11">
    <location>
        <begin position="36"/>
        <end position="502"/>
    </location>
</feature>
<dbReference type="PROSITE" id="PS00217">
    <property type="entry name" value="SUGAR_TRANSPORT_2"/>
    <property type="match status" value="1"/>
</dbReference>
<dbReference type="Proteomes" id="UP000027361">
    <property type="component" value="Unassembled WGS sequence"/>
</dbReference>
<evidence type="ECO:0000256" key="4">
    <source>
        <dbReference type="ARBA" id="ARBA00022692"/>
    </source>
</evidence>
<feature type="transmembrane region" description="Helical" evidence="10">
    <location>
        <begin position="219"/>
        <end position="236"/>
    </location>
</feature>
<dbReference type="GO" id="GO:0016020">
    <property type="term" value="C:membrane"/>
    <property type="evidence" value="ECO:0007669"/>
    <property type="project" value="UniProtKB-SubCell"/>
</dbReference>
<feature type="compositionally biased region" description="Basic and acidic residues" evidence="9">
    <location>
        <begin position="570"/>
        <end position="581"/>
    </location>
</feature>
<proteinExistence type="inferred from homology"/>
<feature type="transmembrane region" description="Helical" evidence="10">
    <location>
        <begin position="479"/>
        <end position="499"/>
    </location>
</feature>
<dbReference type="InterPro" id="IPR003663">
    <property type="entry name" value="Sugar/inositol_transpt"/>
</dbReference>
<keyword evidence="13" id="KW-1185">Reference proteome</keyword>
<dbReference type="InterPro" id="IPR005829">
    <property type="entry name" value="Sugar_transporter_CS"/>
</dbReference>
<keyword evidence="3 8" id="KW-0813">Transport</keyword>